<dbReference type="Proteomes" id="UP000000560">
    <property type="component" value="Chromosome IV"/>
</dbReference>
<dbReference type="GO" id="GO:0000184">
    <property type="term" value="P:nuclear-transcribed mRNA catabolic process, nonsense-mediated decay"/>
    <property type="evidence" value="ECO:0000318"/>
    <property type="project" value="GO_Central"/>
</dbReference>
<dbReference type="GeneID" id="2869466"/>
<dbReference type="GO" id="GO:0005697">
    <property type="term" value="C:telomerase holoenzyme complex"/>
    <property type="evidence" value="ECO:0000318"/>
    <property type="project" value="GO_Central"/>
</dbReference>
<name>Q5AVG6_EMENI</name>
<evidence type="ECO:0000256" key="1">
    <source>
        <dbReference type="SAM" id="MobiDB-lite"/>
    </source>
</evidence>
<feature type="region of interest" description="Disordered" evidence="1">
    <location>
        <begin position="1"/>
        <end position="66"/>
    </location>
</feature>
<accession>C8VDH7</accession>
<feature type="compositionally biased region" description="Polar residues" evidence="1">
    <location>
        <begin position="187"/>
        <end position="216"/>
    </location>
</feature>
<dbReference type="InParanoid" id="Q5AVG6"/>
<reference evidence="3" key="2">
    <citation type="journal article" date="2009" name="Fungal Genet. Biol.">
        <title>The 2008 update of the Aspergillus nidulans genome annotation: a community effort.</title>
        <authorList>
            <person name="Wortman J.R."/>
            <person name="Gilsenan J.M."/>
            <person name="Joardar V."/>
            <person name="Deegan J."/>
            <person name="Clutterbuck J."/>
            <person name="Andersen M.R."/>
            <person name="Archer D."/>
            <person name="Bencina M."/>
            <person name="Braus G."/>
            <person name="Coutinho P."/>
            <person name="von Dohren H."/>
            <person name="Doonan J."/>
            <person name="Driessen A.J."/>
            <person name="Durek P."/>
            <person name="Espeso E."/>
            <person name="Fekete E."/>
            <person name="Flipphi M."/>
            <person name="Estrada C.G."/>
            <person name="Geysens S."/>
            <person name="Goldman G."/>
            <person name="de Groot P.W."/>
            <person name="Hansen K."/>
            <person name="Harris S.D."/>
            <person name="Heinekamp T."/>
            <person name="Helmstaedt K."/>
            <person name="Henrissat B."/>
            <person name="Hofmann G."/>
            <person name="Homan T."/>
            <person name="Horio T."/>
            <person name="Horiuchi H."/>
            <person name="James S."/>
            <person name="Jones M."/>
            <person name="Karaffa L."/>
            <person name="Karanyi Z."/>
            <person name="Kato M."/>
            <person name="Keller N."/>
            <person name="Kelly D.E."/>
            <person name="Kiel J.A."/>
            <person name="Kim J.M."/>
            <person name="van der Klei I.J."/>
            <person name="Klis F.M."/>
            <person name="Kovalchuk A."/>
            <person name="Krasevec N."/>
            <person name="Kubicek C.P."/>
            <person name="Liu B."/>
            <person name="Maccabe A."/>
            <person name="Meyer V."/>
            <person name="Mirabito P."/>
            <person name="Miskei M."/>
            <person name="Mos M."/>
            <person name="Mullins J."/>
            <person name="Nelson D.R."/>
            <person name="Nielsen J."/>
            <person name="Oakley B.R."/>
            <person name="Osmani S.A."/>
            <person name="Pakula T."/>
            <person name="Paszewski A."/>
            <person name="Paulsen I."/>
            <person name="Pilsyk S."/>
            <person name="Pocsi I."/>
            <person name="Punt P.J."/>
            <person name="Ram A.F."/>
            <person name="Ren Q."/>
            <person name="Robellet X."/>
            <person name="Robson G."/>
            <person name="Seiboth B."/>
            <person name="van Solingen P."/>
            <person name="Specht T."/>
            <person name="Sun J."/>
            <person name="Taheri-Talesh N."/>
            <person name="Takeshita N."/>
            <person name="Ussery D."/>
            <person name="vanKuyk P.A."/>
            <person name="Visser H."/>
            <person name="van de Vondervoort P.J."/>
            <person name="de Vries R.P."/>
            <person name="Walton J."/>
            <person name="Xiang X."/>
            <person name="Xiong Y."/>
            <person name="Zeng A.P."/>
            <person name="Brandt B.W."/>
            <person name="Cornell M.J."/>
            <person name="van den Hondel C.A."/>
            <person name="Visser J."/>
            <person name="Oliver S.G."/>
            <person name="Turner G."/>
        </authorList>
    </citation>
    <scope>GENOME REANNOTATION</scope>
    <source>
        <strain evidence="3">FGSC A4 / ATCC 38163 / CBS 112.46 / NRRL 194 / M139</strain>
    </source>
</reference>
<dbReference type="EMBL" id="BN001304">
    <property type="protein sequence ID" value="CBF79959.1"/>
    <property type="molecule type" value="Genomic_DNA"/>
</dbReference>
<reference evidence="3" key="1">
    <citation type="journal article" date="2005" name="Nature">
        <title>Sequencing of Aspergillus nidulans and comparative analysis with A. fumigatus and A. oryzae.</title>
        <authorList>
            <person name="Galagan J.E."/>
            <person name="Calvo S.E."/>
            <person name="Cuomo C."/>
            <person name="Ma L.J."/>
            <person name="Wortman J.R."/>
            <person name="Batzoglou S."/>
            <person name="Lee S.I."/>
            <person name="Basturkmen M."/>
            <person name="Spevak C.C."/>
            <person name="Clutterbuck J."/>
            <person name="Kapitonov V."/>
            <person name="Jurka J."/>
            <person name="Scazzocchio C."/>
            <person name="Farman M."/>
            <person name="Butler J."/>
            <person name="Purcell S."/>
            <person name="Harris S."/>
            <person name="Braus G.H."/>
            <person name="Draht O."/>
            <person name="Busch S."/>
            <person name="D'Enfert C."/>
            <person name="Bouchier C."/>
            <person name="Goldman G.H."/>
            <person name="Bell-Pedersen D."/>
            <person name="Griffiths-Jones S."/>
            <person name="Doonan J.H."/>
            <person name="Yu J."/>
            <person name="Vienken K."/>
            <person name="Pain A."/>
            <person name="Freitag M."/>
            <person name="Selker E.U."/>
            <person name="Archer D.B."/>
            <person name="Penalva M.A."/>
            <person name="Oakley B.R."/>
            <person name="Momany M."/>
            <person name="Tanaka T."/>
            <person name="Kumagai T."/>
            <person name="Asai K."/>
            <person name="Machida M."/>
            <person name="Nierman W.C."/>
            <person name="Denning D.W."/>
            <person name="Caddick M."/>
            <person name="Hynes M."/>
            <person name="Paoletti M."/>
            <person name="Fischer R."/>
            <person name="Miller B."/>
            <person name="Dyer P."/>
            <person name="Sachs M.S."/>
            <person name="Osmani S.A."/>
            <person name="Birren B.W."/>
        </authorList>
    </citation>
    <scope>NUCLEOTIDE SEQUENCE [LARGE SCALE GENOMIC DNA]</scope>
    <source>
        <strain evidence="3">FGSC A4 / ATCC 38163 / CBS 112.46 / NRRL 194 / M139</strain>
    </source>
</reference>
<gene>
    <name evidence="2" type="ORF">ANIA_07714</name>
</gene>
<dbReference type="STRING" id="227321.Q5AVG6"/>
<keyword evidence="3" id="KW-1185">Reference proteome</keyword>
<proteinExistence type="predicted"/>
<dbReference type="RefSeq" id="XP_680983.1">
    <property type="nucleotide sequence ID" value="XM_675891.2"/>
</dbReference>
<evidence type="ECO:0000313" key="2">
    <source>
        <dbReference type="EMBL" id="CBF79959.1"/>
    </source>
</evidence>
<dbReference type="FunFam" id="1.25.40.10:FF:000202">
    <property type="entry name" value="Unplaced genomic scaffold supercont1.7, whole genome shotgun sequence"/>
    <property type="match status" value="1"/>
</dbReference>
<dbReference type="eggNOG" id="ENOG502QRU3">
    <property type="taxonomic scope" value="Eukaryota"/>
</dbReference>
<dbReference type="KEGG" id="ani:ANIA_07714"/>
<dbReference type="GO" id="GO:0042162">
    <property type="term" value="F:telomeric DNA binding"/>
    <property type="evidence" value="ECO:0000318"/>
    <property type="project" value="GO_Central"/>
</dbReference>
<dbReference type="InterPro" id="IPR045153">
    <property type="entry name" value="Est1/Ebs1-like"/>
</dbReference>
<dbReference type="OrthoDB" id="2017974at2759"/>
<feature type="compositionally biased region" description="Polar residues" evidence="1">
    <location>
        <begin position="159"/>
        <end position="173"/>
    </location>
</feature>
<dbReference type="AlphaFoldDB" id="Q5AVG6"/>
<dbReference type="GO" id="GO:0070034">
    <property type="term" value="F:telomerase RNA binding"/>
    <property type="evidence" value="ECO:0000318"/>
    <property type="project" value="GO_Central"/>
</dbReference>
<sequence>MSDKSVSAGRETLPVRRRYSGDRDLNAKQPAGTAGSDAALEGSSSPGRTPMALASEDGSMNSNRAQYSATFSYTNTRTDDLNSNPASDNVVELAASHLRQGLRPPRKAQGSRSGAPRSRPVSRPGADSWTGKASAGSESRLRYSVNSTDDVGSADGGTSRLQHQQLHSNSGSNDGRFPVTGVARQNEIGSLSRASGQPTEDSSYGQESAQRLSNEQRPAGGVFAADGGTASSRLLLQVDTKPLTEEELRNETQAIYSGILMAEKKCIELFKHHFQKNTELSQQEWQMLVSLHRVLLEEYHAFFLASQQQAAGPAVNRLAEQYAMPSRLWRYGIHSLLELLRHRLPGSLERILAFFHLAYGYMTVFLEFVPKFEDTWLECLGDLSRYRMLVEDADIREREGWAEIARHWYNKAADRNPDIGRIQHHLAPLARPDFVQQLFYYTKSMVCVHPFGGTRDSILHLFNPVLKAPETLGGLKEIVAAFVAAHGYLFKGELGNPFERACFDFLSILELYIGRLGPTFKAQGVYISSCNFAAVLEYGAPNALLPREFLTNAAQSKSMDDIYFASHRFWTPVGDLKTIEADFLASRNSDTISPVVFYAACFTFQTLSIMLDQTGNKNVYPSFHASLAFLWSLARTPTSMKRVEVIVPWQQIATFLNTLTRNFTDFTLIEGTDFPSQGDDRWLFEDFLIRGQVWSQNLYPTDFFDKAPTVDDGRNLEPPSRDLSRMHRCLWLGVRLAKFNRWMTYDAASRRFMATEFASDLDKMAREHSPFYGKGLQTESNLEMHDT</sequence>
<dbReference type="PANTHER" id="PTHR15696">
    <property type="entry name" value="SMG-7 SUPPRESSOR WITH MORPHOLOGICAL EFFECT ON GENITALIA PROTEIN 7"/>
    <property type="match status" value="1"/>
</dbReference>
<dbReference type="InterPro" id="IPR011990">
    <property type="entry name" value="TPR-like_helical_dom_sf"/>
</dbReference>
<dbReference type="PANTHER" id="PTHR15696:SF0">
    <property type="entry name" value="TELOMERASE-BINDING PROTEIN EST1A"/>
    <property type="match status" value="1"/>
</dbReference>
<dbReference type="OMA" id="MWRYGVH"/>
<dbReference type="HOGENOM" id="CLU_010014_4_1_1"/>
<organism evidence="2 3">
    <name type="scientific">Emericella nidulans (strain FGSC A4 / ATCC 38163 / CBS 112.46 / NRRL 194 / M139)</name>
    <name type="common">Aspergillus nidulans</name>
    <dbReference type="NCBI Taxonomy" id="227321"/>
    <lineage>
        <taxon>Eukaryota</taxon>
        <taxon>Fungi</taxon>
        <taxon>Dikarya</taxon>
        <taxon>Ascomycota</taxon>
        <taxon>Pezizomycotina</taxon>
        <taxon>Eurotiomycetes</taxon>
        <taxon>Eurotiomycetidae</taxon>
        <taxon>Eurotiales</taxon>
        <taxon>Aspergillaceae</taxon>
        <taxon>Aspergillus</taxon>
        <taxon>Aspergillus subgen. Nidulantes</taxon>
    </lineage>
</organism>
<dbReference type="Gene3D" id="1.25.40.10">
    <property type="entry name" value="Tetratricopeptide repeat domain"/>
    <property type="match status" value="1"/>
</dbReference>
<evidence type="ECO:0000313" key="3">
    <source>
        <dbReference type="Proteomes" id="UP000000560"/>
    </source>
</evidence>
<accession>Q5AVG6</accession>
<dbReference type="SUPFAM" id="SSF48452">
    <property type="entry name" value="TPR-like"/>
    <property type="match status" value="1"/>
</dbReference>
<protein>
    <submittedName>
        <fullName evidence="2">Uncharacterized protein</fullName>
    </submittedName>
</protein>
<feature type="region of interest" description="Disordered" evidence="1">
    <location>
        <begin position="97"/>
        <end position="220"/>
    </location>
</feature>